<dbReference type="AlphaFoldDB" id="A0AAV3PYK6"/>
<sequence>MNVLSVDIRREYLFTENAKDLWNELKEQFGGEEYDAIRNQILLMDSLPYVAKTYSMVSEIEKRRVVKGIVVEMVDNAVMQTRSYLKRVQFNFMGRGTLNYGGIKLGVELVDFFPRTRNVNVNNAEYQAYGMENTPLDHAEEDTKSHKVLAVGRENGELYVLNHESFLSSVVDFYSQLLTRLSILVDPAVNSINNNASDSTLWHFRLGHCSSIVMKHVKWLNQMDCNGLSHQFWRDSILTATYIINSVLPHRDNATHDDPLVQDDDKSVHDTSIIPIISTKTSISNNTLVPTRVFNKIKRPSTWLNDYIVTSISDSLSLPTYSTSHMDFVANLAKIQEPYTYKKGYTNPDSLAAMQTEIDALESNDT</sequence>
<gene>
    <name evidence="1" type="ORF">LIER_13619</name>
</gene>
<protein>
    <recommendedName>
        <fullName evidence="3">GAG-pre-integrase domain-containing protein</fullName>
    </recommendedName>
</protein>
<evidence type="ECO:0000313" key="1">
    <source>
        <dbReference type="EMBL" id="GAA0156032.1"/>
    </source>
</evidence>
<name>A0AAV3PYK6_LITER</name>
<comment type="caution">
    <text evidence="1">The sequence shown here is derived from an EMBL/GenBank/DDBJ whole genome shotgun (WGS) entry which is preliminary data.</text>
</comment>
<evidence type="ECO:0008006" key="3">
    <source>
        <dbReference type="Google" id="ProtNLM"/>
    </source>
</evidence>
<organism evidence="1 2">
    <name type="scientific">Lithospermum erythrorhizon</name>
    <name type="common">Purple gromwell</name>
    <name type="synonym">Lithospermum officinale var. erythrorhizon</name>
    <dbReference type="NCBI Taxonomy" id="34254"/>
    <lineage>
        <taxon>Eukaryota</taxon>
        <taxon>Viridiplantae</taxon>
        <taxon>Streptophyta</taxon>
        <taxon>Embryophyta</taxon>
        <taxon>Tracheophyta</taxon>
        <taxon>Spermatophyta</taxon>
        <taxon>Magnoliopsida</taxon>
        <taxon>eudicotyledons</taxon>
        <taxon>Gunneridae</taxon>
        <taxon>Pentapetalae</taxon>
        <taxon>asterids</taxon>
        <taxon>lamiids</taxon>
        <taxon>Boraginales</taxon>
        <taxon>Boraginaceae</taxon>
        <taxon>Boraginoideae</taxon>
        <taxon>Lithospermeae</taxon>
        <taxon>Lithospermum</taxon>
    </lineage>
</organism>
<proteinExistence type="predicted"/>
<dbReference type="EMBL" id="BAABME010002771">
    <property type="protein sequence ID" value="GAA0156032.1"/>
    <property type="molecule type" value="Genomic_DNA"/>
</dbReference>
<dbReference type="Proteomes" id="UP001454036">
    <property type="component" value="Unassembled WGS sequence"/>
</dbReference>
<accession>A0AAV3PYK6</accession>
<keyword evidence="2" id="KW-1185">Reference proteome</keyword>
<evidence type="ECO:0000313" key="2">
    <source>
        <dbReference type="Proteomes" id="UP001454036"/>
    </source>
</evidence>
<reference evidence="1 2" key="1">
    <citation type="submission" date="2024-01" db="EMBL/GenBank/DDBJ databases">
        <title>The complete chloroplast genome sequence of Lithospermum erythrorhizon: insights into the phylogenetic relationship among Boraginaceae species and the maternal lineages of purple gromwells.</title>
        <authorList>
            <person name="Okada T."/>
            <person name="Watanabe K."/>
        </authorList>
    </citation>
    <scope>NUCLEOTIDE SEQUENCE [LARGE SCALE GENOMIC DNA]</scope>
</reference>